<proteinExistence type="predicted"/>
<protein>
    <recommendedName>
        <fullName evidence="1">BTB domain-containing protein</fullName>
    </recommendedName>
</protein>
<dbReference type="Proteomes" id="UP000800235">
    <property type="component" value="Unassembled WGS sequence"/>
</dbReference>
<dbReference type="EMBL" id="MU007034">
    <property type="protein sequence ID" value="KAF2431162.1"/>
    <property type="molecule type" value="Genomic_DNA"/>
</dbReference>
<dbReference type="PROSITE" id="PS50097">
    <property type="entry name" value="BTB"/>
    <property type="match status" value="1"/>
</dbReference>
<accession>A0A9P4NT54</accession>
<dbReference type="InterPro" id="IPR011333">
    <property type="entry name" value="SKP1/BTB/POZ_sf"/>
</dbReference>
<reference evidence="2" key="1">
    <citation type="journal article" date="2020" name="Stud. Mycol.">
        <title>101 Dothideomycetes genomes: a test case for predicting lifestyles and emergence of pathogens.</title>
        <authorList>
            <person name="Haridas S."/>
            <person name="Albert R."/>
            <person name="Binder M."/>
            <person name="Bloem J."/>
            <person name="Labutti K."/>
            <person name="Salamov A."/>
            <person name="Andreopoulos B."/>
            <person name="Baker S."/>
            <person name="Barry K."/>
            <person name="Bills G."/>
            <person name="Bluhm B."/>
            <person name="Cannon C."/>
            <person name="Castanera R."/>
            <person name="Culley D."/>
            <person name="Daum C."/>
            <person name="Ezra D."/>
            <person name="Gonzalez J."/>
            <person name="Henrissat B."/>
            <person name="Kuo A."/>
            <person name="Liang C."/>
            <person name="Lipzen A."/>
            <person name="Lutzoni F."/>
            <person name="Magnuson J."/>
            <person name="Mondo S."/>
            <person name="Nolan M."/>
            <person name="Ohm R."/>
            <person name="Pangilinan J."/>
            <person name="Park H.-J."/>
            <person name="Ramirez L."/>
            <person name="Alfaro M."/>
            <person name="Sun H."/>
            <person name="Tritt A."/>
            <person name="Yoshinaga Y."/>
            <person name="Zwiers L.-H."/>
            <person name="Turgeon B."/>
            <person name="Goodwin S."/>
            <person name="Spatafora J."/>
            <person name="Crous P."/>
            <person name="Grigoriev I."/>
        </authorList>
    </citation>
    <scope>NUCLEOTIDE SEQUENCE</scope>
    <source>
        <strain evidence="2">CBS 130266</strain>
    </source>
</reference>
<keyword evidence="3" id="KW-1185">Reference proteome</keyword>
<gene>
    <name evidence="2" type="ORF">EJ08DRAFT_201291</name>
</gene>
<sequence length="299" mass="34249">MATNAVGQPSNTPHELSRYFGTGIGSDLTVIWPGVMWQLHRTVVCGQVRKFEEMIQIRYQGMPPVLDLSSNDDSDAVFAMLEFLYKADYSLPIFKVNDDDDDNREDPPDFGEEEFHPRVYALATTYGIPSLRHLARLRFYDSINDFYRDCWDIPFEAHTAEIVYGTTSDGDRGLRDIIVDLAVRHAKELFEKESGIFKDSVKDPVLTKFWKDVARAQCIPTGLEHTKYQCPKCKAAVALSAQTERFHQLPQNYGFHLRCPCCKEPNPLLTWEILGKVFEVRVGMLADKTIWSLLHKTHI</sequence>
<dbReference type="SUPFAM" id="SSF54695">
    <property type="entry name" value="POZ domain"/>
    <property type="match status" value="1"/>
</dbReference>
<dbReference type="PANTHER" id="PTHR47843">
    <property type="entry name" value="BTB DOMAIN-CONTAINING PROTEIN-RELATED"/>
    <property type="match status" value="1"/>
</dbReference>
<feature type="domain" description="BTB" evidence="1">
    <location>
        <begin position="26"/>
        <end position="93"/>
    </location>
</feature>
<dbReference type="OrthoDB" id="6359816at2759"/>
<comment type="caution">
    <text evidence="2">The sequence shown here is derived from an EMBL/GenBank/DDBJ whole genome shotgun (WGS) entry which is preliminary data.</text>
</comment>
<evidence type="ECO:0000313" key="2">
    <source>
        <dbReference type="EMBL" id="KAF2431162.1"/>
    </source>
</evidence>
<dbReference type="Gene3D" id="3.30.710.10">
    <property type="entry name" value="Potassium Channel Kv1.1, Chain A"/>
    <property type="match status" value="1"/>
</dbReference>
<organism evidence="2 3">
    <name type="scientific">Tothia fuscella</name>
    <dbReference type="NCBI Taxonomy" id="1048955"/>
    <lineage>
        <taxon>Eukaryota</taxon>
        <taxon>Fungi</taxon>
        <taxon>Dikarya</taxon>
        <taxon>Ascomycota</taxon>
        <taxon>Pezizomycotina</taxon>
        <taxon>Dothideomycetes</taxon>
        <taxon>Pleosporomycetidae</taxon>
        <taxon>Venturiales</taxon>
        <taxon>Cylindrosympodiaceae</taxon>
        <taxon>Tothia</taxon>
    </lineage>
</organism>
<name>A0A9P4NT54_9PEZI</name>
<dbReference type="InterPro" id="IPR000210">
    <property type="entry name" value="BTB/POZ_dom"/>
</dbReference>
<evidence type="ECO:0000259" key="1">
    <source>
        <dbReference type="PROSITE" id="PS50097"/>
    </source>
</evidence>
<evidence type="ECO:0000313" key="3">
    <source>
        <dbReference type="Proteomes" id="UP000800235"/>
    </source>
</evidence>
<dbReference type="AlphaFoldDB" id="A0A9P4NT54"/>
<dbReference type="PANTHER" id="PTHR47843:SF5">
    <property type="entry name" value="BTB_POZ DOMAIN PROTEIN"/>
    <property type="match status" value="1"/>
</dbReference>